<dbReference type="SUPFAM" id="SSF56784">
    <property type="entry name" value="HAD-like"/>
    <property type="match status" value="1"/>
</dbReference>
<dbReference type="Gene3D" id="3.40.50.1000">
    <property type="entry name" value="HAD superfamily/HAD-like"/>
    <property type="match status" value="1"/>
</dbReference>
<proteinExistence type="predicted"/>
<reference evidence="1 2" key="1">
    <citation type="submission" date="2023-10" db="EMBL/GenBank/DDBJ databases">
        <authorList>
            <person name="Maclean D."/>
            <person name="Macfadyen A."/>
        </authorList>
    </citation>
    <scope>NUCLEOTIDE SEQUENCE [LARGE SCALE GENOMIC DNA]</scope>
</reference>
<name>A0AAV1HWJ5_9CHLO</name>
<dbReference type="InterPro" id="IPR036412">
    <property type="entry name" value="HAD-like_sf"/>
</dbReference>
<accession>A0AAV1HWJ5</accession>
<evidence type="ECO:0000313" key="1">
    <source>
        <dbReference type="EMBL" id="CAK0739897.1"/>
    </source>
</evidence>
<dbReference type="NCBIfam" id="TIGR01484">
    <property type="entry name" value="HAD-SF-IIB"/>
    <property type="match status" value="1"/>
</dbReference>
<dbReference type="InterPro" id="IPR006379">
    <property type="entry name" value="HAD-SF_hydro_IIB"/>
</dbReference>
<sequence>MQLVVATGKAPGCGWTEDVLPRLGPPGPGVFMQGNLVFNAAQELIYRRDLERAVVETAIHFAAKHGVTLVAYSVSRIVTEKTDEHSDRLLFYGEPTPESIGPLQGFLDDEGTFQKLIFMTTEEHLKEVRPLAIAALEDSATLTTALPGMLEVLPPGASKGSGVSRLLQELGVEPQNLMALGDGENDVEMLQLAGLGVAVANAGAPAKAAADVVMQETNDQDAVARAIEQFVLSQS</sequence>
<dbReference type="Pfam" id="PF08282">
    <property type="entry name" value="Hydrolase_3"/>
    <property type="match status" value="1"/>
</dbReference>
<dbReference type="AlphaFoldDB" id="A0AAV1HWJ5"/>
<protein>
    <submittedName>
        <fullName evidence="1">Uncharacterized protein</fullName>
    </submittedName>
</protein>
<dbReference type="GO" id="GO:0004222">
    <property type="term" value="F:metalloendopeptidase activity"/>
    <property type="evidence" value="ECO:0007669"/>
    <property type="project" value="InterPro"/>
</dbReference>
<dbReference type="PANTHER" id="PTHR46986">
    <property type="entry name" value="ENDORIBONUCLEASE YBEY, CHLOROPLASTIC"/>
    <property type="match status" value="1"/>
</dbReference>
<gene>
    <name evidence="1" type="ORF">CVIRNUC_001207</name>
</gene>
<dbReference type="PANTHER" id="PTHR46986:SF1">
    <property type="entry name" value="ENDORIBONUCLEASE YBEY, CHLOROPLASTIC"/>
    <property type="match status" value="1"/>
</dbReference>
<dbReference type="InterPro" id="IPR023214">
    <property type="entry name" value="HAD_sf"/>
</dbReference>
<dbReference type="EMBL" id="CAUYUE010000002">
    <property type="protein sequence ID" value="CAK0739897.1"/>
    <property type="molecule type" value="Genomic_DNA"/>
</dbReference>
<dbReference type="InterPro" id="IPR002036">
    <property type="entry name" value="YbeY"/>
</dbReference>
<evidence type="ECO:0000313" key="2">
    <source>
        <dbReference type="Proteomes" id="UP001314263"/>
    </source>
</evidence>
<keyword evidence="2" id="KW-1185">Reference proteome</keyword>
<dbReference type="GO" id="GO:0006364">
    <property type="term" value="P:rRNA processing"/>
    <property type="evidence" value="ECO:0007669"/>
    <property type="project" value="InterPro"/>
</dbReference>
<dbReference type="Proteomes" id="UP001314263">
    <property type="component" value="Unassembled WGS sequence"/>
</dbReference>
<organism evidence="1 2">
    <name type="scientific">Coccomyxa viridis</name>
    <dbReference type="NCBI Taxonomy" id="1274662"/>
    <lineage>
        <taxon>Eukaryota</taxon>
        <taxon>Viridiplantae</taxon>
        <taxon>Chlorophyta</taxon>
        <taxon>core chlorophytes</taxon>
        <taxon>Trebouxiophyceae</taxon>
        <taxon>Trebouxiophyceae incertae sedis</taxon>
        <taxon>Coccomyxaceae</taxon>
        <taxon>Coccomyxa</taxon>
    </lineage>
</organism>
<dbReference type="Gene3D" id="3.30.1240.10">
    <property type="match status" value="1"/>
</dbReference>
<comment type="caution">
    <text evidence="1">The sequence shown here is derived from an EMBL/GenBank/DDBJ whole genome shotgun (WGS) entry which is preliminary data.</text>
</comment>